<feature type="domain" description="Lipoyl-binding" evidence="2">
    <location>
        <begin position="197"/>
        <end position="246"/>
    </location>
</feature>
<keyword evidence="4" id="KW-1185">Reference proteome</keyword>
<dbReference type="PANTHER" id="PTHR47597:SF1">
    <property type="entry name" value="IS A MEMBER OF THE PF|00364 BIOTIN-REQUIRING ENZYMES FAMILY-RELATED"/>
    <property type="match status" value="1"/>
</dbReference>
<evidence type="ECO:0000256" key="1">
    <source>
        <dbReference type="SAM" id="MobiDB-lite"/>
    </source>
</evidence>
<evidence type="ECO:0000313" key="3">
    <source>
        <dbReference type="EMBL" id="KAK9866814.1"/>
    </source>
</evidence>
<gene>
    <name evidence="3" type="ORF">WJX84_003315</name>
</gene>
<dbReference type="AlphaFoldDB" id="A0AAW1TD13"/>
<proteinExistence type="predicted"/>
<dbReference type="InterPro" id="IPR053217">
    <property type="entry name" value="ACC_Biotin_Carrier"/>
</dbReference>
<dbReference type="Gene3D" id="2.40.50.100">
    <property type="match status" value="1"/>
</dbReference>
<sequence length="266" mass="28688">MAQALAQQAWALPATHRKATACLRQSARRSLLHRKVQPQRHIVPSAAALDASELEEAFADMKDEPIFEDADSPSTGLSTQQVSSVLGMLCEETDIVQIELKMGDFELFVQRSTKGTSGGSSGASYSGSMPAATPFSPPSADPHQNMGQAQAPPLNPTQSVMTVDEEVDETMIFIEAPKVGVFRRGRYAKGKRIGKGNICEPGDEVKKGQTLAYVEQLGTFVPVESPQAGQIATFSCDEGESVEYKQACIELAPFFGGHIIGEKKWN</sequence>
<feature type="region of interest" description="Disordered" evidence="1">
    <location>
        <begin position="116"/>
        <end position="156"/>
    </location>
</feature>
<dbReference type="Proteomes" id="UP001485043">
    <property type="component" value="Unassembled WGS sequence"/>
</dbReference>
<dbReference type="Pfam" id="PF00364">
    <property type="entry name" value="Biotin_lipoyl"/>
    <property type="match status" value="1"/>
</dbReference>
<evidence type="ECO:0000259" key="2">
    <source>
        <dbReference type="Pfam" id="PF00364"/>
    </source>
</evidence>
<dbReference type="InterPro" id="IPR011053">
    <property type="entry name" value="Single_hybrid_motif"/>
</dbReference>
<dbReference type="SUPFAM" id="SSF51230">
    <property type="entry name" value="Single hybrid motif"/>
    <property type="match status" value="1"/>
</dbReference>
<dbReference type="PANTHER" id="PTHR47597">
    <property type="entry name" value="IS A MEMBER OF THE PF|00364 BIOTIN-REQUIRING ENZYMES FAMILY-RELATED"/>
    <property type="match status" value="1"/>
</dbReference>
<comment type="caution">
    <text evidence="3">The sequence shown here is derived from an EMBL/GenBank/DDBJ whole genome shotgun (WGS) entry which is preliminary data.</text>
</comment>
<dbReference type="EMBL" id="JALJOV010000131">
    <property type="protein sequence ID" value="KAK9866814.1"/>
    <property type="molecule type" value="Genomic_DNA"/>
</dbReference>
<protein>
    <recommendedName>
        <fullName evidence="2">Lipoyl-binding domain-containing protein</fullName>
    </recommendedName>
</protein>
<dbReference type="CDD" id="cd06850">
    <property type="entry name" value="biotinyl_domain"/>
    <property type="match status" value="1"/>
</dbReference>
<accession>A0AAW1TD13</accession>
<organism evidence="3 4">
    <name type="scientific">Apatococcus fuscideae</name>
    <dbReference type="NCBI Taxonomy" id="2026836"/>
    <lineage>
        <taxon>Eukaryota</taxon>
        <taxon>Viridiplantae</taxon>
        <taxon>Chlorophyta</taxon>
        <taxon>core chlorophytes</taxon>
        <taxon>Trebouxiophyceae</taxon>
        <taxon>Chlorellales</taxon>
        <taxon>Chlorellaceae</taxon>
        <taxon>Apatococcus</taxon>
    </lineage>
</organism>
<name>A0AAW1TD13_9CHLO</name>
<reference evidence="3 4" key="1">
    <citation type="journal article" date="2024" name="Nat. Commun.">
        <title>Phylogenomics reveals the evolutionary origins of lichenization in chlorophyte algae.</title>
        <authorList>
            <person name="Puginier C."/>
            <person name="Libourel C."/>
            <person name="Otte J."/>
            <person name="Skaloud P."/>
            <person name="Haon M."/>
            <person name="Grisel S."/>
            <person name="Petersen M."/>
            <person name="Berrin J.G."/>
            <person name="Delaux P.M."/>
            <person name="Dal Grande F."/>
            <person name="Keller J."/>
        </authorList>
    </citation>
    <scope>NUCLEOTIDE SEQUENCE [LARGE SCALE GENOMIC DNA]</scope>
    <source>
        <strain evidence="3 4">SAG 2523</strain>
    </source>
</reference>
<dbReference type="InterPro" id="IPR000089">
    <property type="entry name" value="Biotin_lipoyl"/>
</dbReference>
<evidence type="ECO:0000313" key="4">
    <source>
        <dbReference type="Proteomes" id="UP001485043"/>
    </source>
</evidence>